<dbReference type="EMBL" id="KQ976511">
    <property type="protein sequence ID" value="KYM82436.1"/>
    <property type="molecule type" value="Genomic_DNA"/>
</dbReference>
<organism evidence="2 3">
    <name type="scientific">Atta colombica</name>
    <dbReference type="NCBI Taxonomy" id="520822"/>
    <lineage>
        <taxon>Eukaryota</taxon>
        <taxon>Metazoa</taxon>
        <taxon>Ecdysozoa</taxon>
        <taxon>Arthropoda</taxon>
        <taxon>Hexapoda</taxon>
        <taxon>Insecta</taxon>
        <taxon>Pterygota</taxon>
        <taxon>Neoptera</taxon>
        <taxon>Endopterygota</taxon>
        <taxon>Hymenoptera</taxon>
        <taxon>Apocrita</taxon>
        <taxon>Aculeata</taxon>
        <taxon>Formicoidea</taxon>
        <taxon>Formicidae</taxon>
        <taxon>Myrmicinae</taxon>
        <taxon>Atta</taxon>
    </lineage>
</organism>
<protein>
    <submittedName>
        <fullName evidence="2">Uncharacterized protein</fullName>
    </submittedName>
</protein>
<evidence type="ECO:0000313" key="3">
    <source>
        <dbReference type="Proteomes" id="UP000078540"/>
    </source>
</evidence>
<sequence>MSRERVADSASFFHEGEKEKGSVGPRAGKEEEEEEYDDDDDEEEKTSSTKLNRNDPQGRRSSNLLRTLSRLASSFEMTCKSYIMGYWVWRPYVHVETPSFAGSAKLYVTRDIMRTMSSITPASWLQVGIYFFPALYSSMDPCSSLVQGKII</sequence>
<accession>A0A195BCY8</accession>
<feature type="compositionally biased region" description="Acidic residues" evidence="1">
    <location>
        <begin position="30"/>
        <end position="44"/>
    </location>
</feature>
<name>A0A195BCY8_9HYME</name>
<proteinExistence type="predicted"/>
<feature type="region of interest" description="Disordered" evidence="1">
    <location>
        <begin position="1"/>
        <end position="63"/>
    </location>
</feature>
<dbReference type="Proteomes" id="UP000078540">
    <property type="component" value="Unassembled WGS sequence"/>
</dbReference>
<gene>
    <name evidence="2" type="ORF">ALC53_06925</name>
</gene>
<reference evidence="2 3" key="1">
    <citation type="submission" date="2015-09" db="EMBL/GenBank/DDBJ databases">
        <title>Atta colombica WGS genome.</title>
        <authorList>
            <person name="Nygaard S."/>
            <person name="Hu H."/>
            <person name="Boomsma J."/>
            <person name="Zhang G."/>
        </authorList>
    </citation>
    <scope>NUCLEOTIDE SEQUENCE [LARGE SCALE GENOMIC DNA]</scope>
    <source>
        <strain evidence="2">Treedump-2</strain>
        <tissue evidence="2">Whole body</tissue>
    </source>
</reference>
<dbReference type="AlphaFoldDB" id="A0A195BCY8"/>
<keyword evidence="3" id="KW-1185">Reference proteome</keyword>
<evidence type="ECO:0000256" key="1">
    <source>
        <dbReference type="SAM" id="MobiDB-lite"/>
    </source>
</evidence>
<evidence type="ECO:0000313" key="2">
    <source>
        <dbReference type="EMBL" id="KYM82436.1"/>
    </source>
</evidence>